<feature type="region of interest" description="Disordered" evidence="1">
    <location>
        <begin position="98"/>
        <end position="126"/>
    </location>
</feature>
<dbReference type="Proteomes" id="UP000051952">
    <property type="component" value="Unassembled WGS sequence"/>
</dbReference>
<dbReference type="VEuPathDB" id="TriTrypDB:BSAL_68145"/>
<evidence type="ECO:0000256" key="1">
    <source>
        <dbReference type="SAM" id="MobiDB-lite"/>
    </source>
</evidence>
<dbReference type="EMBL" id="CYKH01000465">
    <property type="protein sequence ID" value="CUF96789.1"/>
    <property type="molecule type" value="Genomic_DNA"/>
</dbReference>
<sequence>MACIATCCPSFFSCLTGIPCIGKCFAYCGECCGVTNDVGTEVVEPLVHPSADAAYLMTSVAVASSPIVANVMSTPPGSEELRPLKRRSVSFMMGPVENDSLIHHPPGSPARSIIKKPEFGTPEELL</sequence>
<reference evidence="3" key="1">
    <citation type="submission" date="2015-09" db="EMBL/GenBank/DDBJ databases">
        <authorList>
            <consortium name="Pathogen Informatics"/>
        </authorList>
    </citation>
    <scope>NUCLEOTIDE SEQUENCE [LARGE SCALE GENOMIC DNA]</scope>
    <source>
        <strain evidence="3">Lake Konstanz</strain>
    </source>
</reference>
<accession>A0A0S4IUV4</accession>
<evidence type="ECO:0000313" key="2">
    <source>
        <dbReference type="EMBL" id="CUF96789.1"/>
    </source>
</evidence>
<keyword evidence="3" id="KW-1185">Reference proteome</keyword>
<evidence type="ECO:0000313" key="3">
    <source>
        <dbReference type="Proteomes" id="UP000051952"/>
    </source>
</evidence>
<organism evidence="2 3">
    <name type="scientific">Bodo saltans</name>
    <name type="common">Flagellated protozoan</name>
    <dbReference type="NCBI Taxonomy" id="75058"/>
    <lineage>
        <taxon>Eukaryota</taxon>
        <taxon>Discoba</taxon>
        <taxon>Euglenozoa</taxon>
        <taxon>Kinetoplastea</taxon>
        <taxon>Metakinetoplastina</taxon>
        <taxon>Eubodonida</taxon>
        <taxon>Bodonidae</taxon>
        <taxon>Bodo</taxon>
    </lineage>
</organism>
<gene>
    <name evidence="2" type="ORF">BSAL_68145</name>
</gene>
<protein>
    <submittedName>
        <fullName evidence="2">Uncharacterized protein</fullName>
    </submittedName>
</protein>
<proteinExistence type="predicted"/>
<dbReference type="AlphaFoldDB" id="A0A0S4IUV4"/>
<name>A0A0S4IUV4_BODSA</name>